<dbReference type="AlphaFoldDB" id="W2TGT1"/>
<evidence type="ECO:0000313" key="2">
    <source>
        <dbReference type="Proteomes" id="UP000053676"/>
    </source>
</evidence>
<organism evidence="1 2">
    <name type="scientific">Necator americanus</name>
    <name type="common">Human hookworm</name>
    <dbReference type="NCBI Taxonomy" id="51031"/>
    <lineage>
        <taxon>Eukaryota</taxon>
        <taxon>Metazoa</taxon>
        <taxon>Ecdysozoa</taxon>
        <taxon>Nematoda</taxon>
        <taxon>Chromadorea</taxon>
        <taxon>Rhabditida</taxon>
        <taxon>Rhabditina</taxon>
        <taxon>Rhabditomorpha</taxon>
        <taxon>Strongyloidea</taxon>
        <taxon>Ancylostomatidae</taxon>
        <taxon>Bunostominae</taxon>
        <taxon>Necator</taxon>
    </lineage>
</organism>
<name>W2TGT1_NECAM</name>
<sequence length="122" mass="13084">MVDRHRILQSVLIILHNGNCLYNYLAATFGGGFAVHGGGFGGAGPVLFGGGFDGGPGAAFVPERVKTSIVIGEGSKKLHMSVLHDRCRRKGKKRWGCPSFGFFLHTFGDNFTTNETIIRGSD</sequence>
<reference evidence="2" key="1">
    <citation type="journal article" date="2014" name="Nat. Genet.">
        <title>Genome of the human hookworm Necator americanus.</title>
        <authorList>
            <person name="Tang Y.T."/>
            <person name="Gao X."/>
            <person name="Rosa B.A."/>
            <person name="Abubucker S."/>
            <person name="Hallsworth-Pepin K."/>
            <person name="Martin J."/>
            <person name="Tyagi R."/>
            <person name="Heizer E."/>
            <person name="Zhang X."/>
            <person name="Bhonagiri-Palsikar V."/>
            <person name="Minx P."/>
            <person name="Warren W.C."/>
            <person name="Wang Q."/>
            <person name="Zhan B."/>
            <person name="Hotez P.J."/>
            <person name="Sternberg P.W."/>
            <person name="Dougall A."/>
            <person name="Gaze S.T."/>
            <person name="Mulvenna J."/>
            <person name="Sotillo J."/>
            <person name="Ranganathan S."/>
            <person name="Rabelo E.M."/>
            <person name="Wilson R.K."/>
            <person name="Felgner P.L."/>
            <person name="Bethony J."/>
            <person name="Hawdon J.M."/>
            <person name="Gasser R.B."/>
            <person name="Loukas A."/>
            <person name="Mitreva M."/>
        </authorList>
    </citation>
    <scope>NUCLEOTIDE SEQUENCE [LARGE SCALE GENOMIC DNA]</scope>
</reference>
<gene>
    <name evidence="1" type="ORF">NECAME_09295</name>
</gene>
<proteinExistence type="predicted"/>
<protein>
    <submittedName>
        <fullName evidence="1">Uncharacterized protein</fullName>
    </submittedName>
</protein>
<evidence type="ECO:0000313" key="1">
    <source>
        <dbReference type="EMBL" id="ETN80242.1"/>
    </source>
</evidence>
<dbReference type="EMBL" id="KI659149">
    <property type="protein sequence ID" value="ETN80242.1"/>
    <property type="molecule type" value="Genomic_DNA"/>
</dbReference>
<accession>W2TGT1</accession>
<keyword evidence="2" id="KW-1185">Reference proteome</keyword>
<dbReference type="KEGG" id="nai:NECAME_09295"/>
<dbReference type="Proteomes" id="UP000053676">
    <property type="component" value="Unassembled WGS sequence"/>
</dbReference>